<reference evidence="4" key="4">
    <citation type="journal article" date="2008" name="Nucleic Acids Res.">
        <title>The rice annotation project database (RAP-DB): 2008 update.</title>
        <authorList>
            <consortium name="The rice annotation project (RAP)"/>
        </authorList>
    </citation>
    <scope>GENOME REANNOTATION</scope>
    <source>
        <strain evidence="4">cv. Nipponbare</strain>
    </source>
</reference>
<gene>
    <name evidence="2" type="primary">OSJNBb0075K12.3</name>
    <name evidence="3" type="ORF">OSJNAb0023M11.8</name>
</gene>
<dbReference type="PANTHER" id="PTHR33413">
    <property type="entry name" value="EXPRESSED PROTEIN"/>
    <property type="match status" value="1"/>
</dbReference>
<reference evidence="3" key="2">
    <citation type="submission" date="2002-04" db="EMBL/GenBank/DDBJ databases">
        <title>Rice Genomic Sequence.</title>
        <authorList>
            <person name="Wing R.A."/>
            <person name="Yu Y."/>
            <person name="Yang T.J."/>
            <person name="Nah G."/>
            <person name="Soderlund C."/>
            <person name="Chen M."/>
            <person name="Kim H.-R."/>
            <person name="Rambo T."/>
            <person name="Saski C."/>
            <person name="Henry D."/>
            <person name="Oates R."/>
            <person name="Simmons J."/>
        </authorList>
    </citation>
    <scope>NUCLEOTIDE SEQUENCE</scope>
</reference>
<name>A0A5S6R7T1_ORYSJ</name>
<feature type="region of interest" description="Disordered" evidence="1">
    <location>
        <begin position="125"/>
        <end position="191"/>
    </location>
</feature>
<organism evidence="3 4">
    <name type="scientific">Oryza sativa subsp. japonica</name>
    <name type="common">Rice</name>
    <dbReference type="NCBI Taxonomy" id="39947"/>
    <lineage>
        <taxon>Eukaryota</taxon>
        <taxon>Viridiplantae</taxon>
        <taxon>Streptophyta</taxon>
        <taxon>Embryophyta</taxon>
        <taxon>Tracheophyta</taxon>
        <taxon>Spermatophyta</taxon>
        <taxon>Magnoliopsida</taxon>
        <taxon>Liliopsida</taxon>
        <taxon>Poales</taxon>
        <taxon>Poaceae</taxon>
        <taxon>BOP clade</taxon>
        <taxon>Oryzoideae</taxon>
        <taxon>Oryzeae</taxon>
        <taxon>Oryzinae</taxon>
        <taxon>Oryza</taxon>
        <taxon>Oryza sativa</taxon>
    </lineage>
</organism>
<evidence type="ECO:0000256" key="1">
    <source>
        <dbReference type="SAM" id="MobiDB-lite"/>
    </source>
</evidence>
<dbReference type="EMBL" id="AC092750">
    <property type="protein sequence ID" value="AAM08569.1"/>
    <property type="molecule type" value="Genomic_DNA"/>
</dbReference>
<dbReference type="PANTHER" id="PTHR33413:SF34">
    <property type="entry name" value="OS10G0352000 PROTEIN"/>
    <property type="match status" value="1"/>
</dbReference>
<feature type="region of interest" description="Disordered" evidence="1">
    <location>
        <begin position="15"/>
        <end position="35"/>
    </location>
</feature>
<proteinExistence type="predicted"/>
<sequence length="218" mass="22204">MGNCQAADAAAVVIQHPSSSSSSSSSSGNGGGGGGGRVERAYGAVSAAAVMAANPGHYVAEVVRPVATAPAATAATASAPAARRRLKLLRPDDTLVLGGVYRLVTFEDVLKQFVSKRNATMSRATIATAAEDDDGHRRQGHRGGEAAAAAPAKVAAQSRQENPSSPSPTDEARPEPEPEPEPDLVATAMALGGRMSLSRHGQWRPALPSIAEGSVLCF</sequence>
<dbReference type="EMBL" id="AC112514">
    <property type="protein sequence ID" value="AAM10755.1"/>
    <property type="molecule type" value="Genomic_DNA"/>
</dbReference>
<accession>A0A5S6R7T1</accession>
<dbReference type="KEGG" id="osa:4348394"/>
<feature type="compositionally biased region" description="Low complexity" evidence="1">
    <location>
        <begin position="146"/>
        <end position="156"/>
    </location>
</feature>
<evidence type="ECO:0000313" key="4">
    <source>
        <dbReference type="Proteomes" id="UP000000763"/>
    </source>
</evidence>
<dbReference type="Pfam" id="PF14009">
    <property type="entry name" value="PADRE"/>
    <property type="match status" value="1"/>
</dbReference>
<reference evidence="4" key="3">
    <citation type="journal article" date="2005" name="Nature">
        <title>The map-based sequence of the rice genome.</title>
        <authorList>
            <consortium name="International rice genome sequencing project (IRGSP)"/>
            <person name="Matsumoto T."/>
            <person name="Wu J."/>
            <person name="Kanamori H."/>
            <person name="Katayose Y."/>
            <person name="Fujisawa M."/>
            <person name="Namiki N."/>
            <person name="Mizuno H."/>
            <person name="Yamamoto K."/>
            <person name="Antonio B.A."/>
            <person name="Baba T."/>
            <person name="Sakata K."/>
            <person name="Nagamura Y."/>
            <person name="Aoki H."/>
            <person name="Arikawa K."/>
            <person name="Arita K."/>
            <person name="Bito T."/>
            <person name="Chiden Y."/>
            <person name="Fujitsuka N."/>
            <person name="Fukunaka R."/>
            <person name="Hamada M."/>
            <person name="Harada C."/>
            <person name="Hayashi A."/>
            <person name="Hijishita S."/>
            <person name="Honda M."/>
            <person name="Hosokawa S."/>
            <person name="Ichikawa Y."/>
            <person name="Idonuma A."/>
            <person name="Iijima M."/>
            <person name="Ikeda M."/>
            <person name="Ikeno M."/>
            <person name="Ito K."/>
            <person name="Ito S."/>
            <person name="Ito T."/>
            <person name="Ito Y."/>
            <person name="Ito Y."/>
            <person name="Iwabuchi A."/>
            <person name="Kamiya K."/>
            <person name="Karasawa W."/>
            <person name="Kurita K."/>
            <person name="Katagiri S."/>
            <person name="Kikuta A."/>
            <person name="Kobayashi H."/>
            <person name="Kobayashi N."/>
            <person name="Machita K."/>
            <person name="Maehara T."/>
            <person name="Masukawa M."/>
            <person name="Mizubayashi T."/>
            <person name="Mukai Y."/>
            <person name="Nagasaki H."/>
            <person name="Nagata Y."/>
            <person name="Naito S."/>
            <person name="Nakashima M."/>
            <person name="Nakama Y."/>
            <person name="Nakamichi Y."/>
            <person name="Nakamura M."/>
            <person name="Meguro A."/>
            <person name="Negishi M."/>
            <person name="Ohta I."/>
            <person name="Ohta T."/>
            <person name="Okamoto M."/>
            <person name="Ono N."/>
            <person name="Saji S."/>
            <person name="Sakaguchi M."/>
            <person name="Sakai K."/>
            <person name="Shibata M."/>
            <person name="Shimokawa T."/>
            <person name="Song J."/>
            <person name="Takazaki Y."/>
            <person name="Terasawa K."/>
            <person name="Tsugane M."/>
            <person name="Tsuji K."/>
            <person name="Ueda S."/>
            <person name="Waki K."/>
            <person name="Yamagata H."/>
            <person name="Yamamoto M."/>
            <person name="Yamamoto S."/>
            <person name="Yamane H."/>
            <person name="Yoshiki S."/>
            <person name="Yoshihara R."/>
            <person name="Yukawa K."/>
            <person name="Zhong H."/>
            <person name="Yano M."/>
            <person name="Yuan Q."/>
            <person name="Ouyang S."/>
            <person name="Liu J."/>
            <person name="Jones K.M."/>
            <person name="Gansberger K."/>
            <person name="Moffat K."/>
            <person name="Hill J."/>
            <person name="Bera J."/>
            <person name="Fadrosh D."/>
            <person name="Jin S."/>
            <person name="Johri S."/>
            <person name="Kim M."/>
            <person name="Overton L."/>
            <person name="Reardon M."/>
            <person name="Tsitrin T."/>
            <person name="Vuong H."/>
            <person name="Weaver B."/>
            <person name="Ciecko A."/>
            <person name="Tallon L."/>
            <person name="Jackson J."/>
            <person name="Pai G."/>
            <person name="Aken S.V."/>
            <person name="Utterback T."/>
            <person name="Reidmuller S."/>
            <person name="Feldblyum T."/>
            <person name="Hsiao J."/>
            <person name="Zismann V."/>
            <person name="Iobst S."/>
            <person name="de Vazeille A.R."/>
            <person name="Buell C.R."/>
            <person name="Ying K."/>
            <person name="Li Y."/>
            <person name="Lu T."/>
            <person name="Huang Y."/>
            <person name="Zhao Q."/>
            <person name="Feng Q."/>
            <person name="Zhang L."/>
            <person name="Zhu J."/>
            <person name="Weng Q."/>
            <person name="Mu J."/>
            <person name="Lu Y."/>
            <person name="Fan D."/>
            <person name="Liu Y."/>
            <person name="Guan J."/>
            <person name="Zhang Y."/>
            <person name="Yu S."/>
            <person name="Liu X."/>
            <person name="Zhang Y."/>
            <person name="Hong G."/>
            <person name="Han B."/>
            <person name="Choisne N."/>
            <person name="Demange N."/>
            <person name="Orjeda G."/>
            <person name="Samain S."/>
            <person name="Cattolico L."/>
            <person name="Pelletier E."/>
            <person name="Couloux A."/>
            <person name="Segurens B."/>
            <person name="Wincker P."/>
            <person name="D'Hont A."/>
            <person name="Scarpelli C."/>
            <person name="Weissenbach J."/>
            <person name="Salanoubat M."/>
            <person name="Quetier F."/>
            <person name="Yu Y."/>
            <person name="Kim H.R."/>
            <person name="Rambo T."/>
            <person name="Currie J."/>
            <person name="Collura K."/>
            <person name="Luo M."/>
            <person name="Yang T."/>
            <person name="Ammiraju J.S.S."/>
            <person name="Engler F."/>
            <person name="Soderlund C."/>
            <person name="Wing R.A."/>
            <person name="Palmer L.E."/>
            <person name="de la Bastide M."/>
            <person name="Spiegel L."/>
            <person name="Nascimento L."/>
            <person name="Zutavern T."/>
            <person name="O'Shaughnessy A."/>
            <person name="Dike S."/>
            <person name="Dedhia N."/>
            <person name="Preston R."/>
            <person name="Balija V."/>
            <person name="McCombie W.R."/>
            <person name="Chow T."/>
            <person name="Chen H."/>
            <person name="Chung M."/>
            <person name="Chen C."/>
            <person name="Shaw J."/>
            <person name="Wu H."/>
            <person name="Hsiao K."/>
            <person name="Chao Y."/>
            <person name="Chu M."/>
            <person name="Cheng C."/>
            <person name="Hour A."/>
            <person name="Lee P."/>
            <person name="Lin S."/>
            <person name="Lin Y."/>
            <person name="Liou J."/>
            <person name="Liu S."/>
            <person name="Hsing Y."/>
            <person name="Raghuvanshi S."/>
            <person name="Mohanty A."/>
            <person name="Bharti A.K."/>
            <person name="Gaur A."/>
            <person name="Gupta V."/>
            <person name="Kumar D."/>
            <person name="Ravi V."/>
            <person name="Vij S."/>
            <person name="Kapur A."/>
            <person name="Khurana P."/>
            <person name="Khurana P."/>
            <person name="Khurana J.P."/>
            <person name="Tyagi A.K."/>
            <person name="Gaikwad K."/>
            <person name="Singh A."/>
            <person name="Dalal V."/>
            <person name="Srivastava S."/>
            <person name="Dixit A."/>
            <person name="Pal A.K."/>
            <person name="Ghazi I.A."/>
            <person name="Yadav M."/>
            <person name="Pandit A."/>
            <person name="Bhargava A."/>
            <person name="Sureshbabu K."/>
            <person name="Batra K."/>
            <person name="Sharma T.R."/>
            <person name="Mohapatra T."/>
            <person name="Singh N.K."/>
            <person name="Messing J."/>
            <person name="Nelson A.B."/>
            <person name="Fuks G."/>
            <person name="Kavchok S."/>
            <person name="Keizer G."/>
            <person name="Linton E."/>
            <person name="Llaca V."/>
            <person name="Song R."/>
            <person name="Tanyolac B."/>
            <person name="Young S."/>
            <person name="Ho-Il K."/>
            <person name="Hahn J.H."/>
            <person name="Sangsakoo G."/>
            <person name="Vanavichit A."/>
            <person name="de Mattos Luiz.A.T."/>
            <person name="Zimmer P.D."/>
            <person name="Malone G."/>
            <person name="Dellagostin O."/>
            <person name="de Oliveira A.C."/>
            <person name="Bevan M."/>
            <person name="Bancroft I."/>
            <person name="Minx P."/>
            <person name="Cordum H."/>
            <person name="Wilson R."/>
            <person name="Cheng Z."/>
            <person name="Jin W."/>
            <person name="Jiang J."/>
            <person name="Leong S.A."/>
            <person name="Iwama H."/>
            <person name="Gojobori T."/>
            <person name="Itoh T."/>
            <person name="Niimura Y."/>
            <person name="Fujii Y."/>
            <person name="Habara T."/>
            <person name="Sakai H."/>
            <person name="Sato Y."/>
            <person name="Wilson G."/>
            <person name="Kumar K."/>
            <person name="McCouch S."/>
            <person name="Juretic N."/>
            <person name="Hoen D."/>
            <person name="Wright S."/>
            <person name="Bruskiewich R."/>
            <person name="Bureau T."/>
            <person name="Miyao A."/>
            <person name="Hirochika H."/>
            <person name="Nishikawa T."/>
            <person name="Kadowaki K."/>
            <person name="Sugiura M."/>
            <person name="Burr B."/>
            <person name="Sasaki T."/>
        </authorList>
    </citation>
    <scope>NUCLEOTIDE SEQUENCE [LARGE SCALE GENOMIC DNA]</scope>
    <source>
        <strain evidence="4">cv. Nipponbare</strain>
    </source>
</reference>
<protein>
    <submittedName>
        <fullName evidence="3">Uncharacterized protein</fullName>
    </submittedName>
</protein>
<feature type="compositionally biased region" description="Polar residues" evidence="1">
    <location>
        <begin position="157"/>
        <end position="168"/>
    </location>
</feature>
<dbReference type="InterPro" id="IPR025322">
    <property type="entry name" value="PADRE_dom"/>
</dbReference>
<feature type="compositionally biased region" description="Low complexity" evidence="1">
    <location>
        <begin position="18"/>
        <end position="27"/>
    </location>
</feature>
<dbReference type="Proteomes" id="UP000000763">
    <property type="component" value="Chromosome 10"/>
</dbReference>
<evidence type="ECO:0000313" key="2">
    <source>
        <dbReference type="EMBL" id="AAM08569.1"/>
    </source>
</evidence>
<dbReference type="OrthoDB" id="695224at2759"/>
<reference evidence="2" key="1">
    <citation type="submission" date="2002-04" db="EMBL/GenBank/DDBJ databases">
        <title>Genomic sequence for Oryza sativa, Nipponbare strain, clone OSJNBb0075K12, from chromosome 10, complete sequence.</title>
        <authorList>
            <person name="McCombie W.R."/>
            <person name="de la Bastide M."/>
            <person name="Spiegel L."/>
            <person name="Nascimento L."/>
            <person name="Zutavern T."/>
            <person name="Balija V."/>
            <person name="Bell M."/>
            <person name="Preston R."/>
            <person name="Kirchoff K."/>
            <person name="Kuit K."/>
            <person name="Baker J."/>
            <person name="Santos L."/>
            <person name="Miller B."/>
            <person name="Cunnius D.M."/>
            <person name="Katzenberger F."/>
            <person name="Muller S."/>
            <person name="Shah R."/>
            <person name="King L."/>
            <person name="Yang C."/>
            <person name="Dike S."/>
            <person name="O'Shaughnessy A."/>
            <person name="Palmer L."/>
            <person name="Dedhia N."/>
        </authorList>
    </citation>
    <scope>NUCLEOTIDE SEQUENCE</scope>
</reference>
<dbReference type="AlphaFoldDB" id="A0A5S6R7T1"/>
<evidence type="ECO:0000313" key="3">
    <source>
        <dbReference type="EMBL" id="AAM10755.1"/>
    </source>
</evidence>